<evidence type="ECO:0000313" key="6">
    <source>
        <dbReference type="EMBL" id="NMF61534.1"/>
    </source>
</evidence>
<dbReference type="InterPro" id="IPR059052">
    <property type="entry name" value="HH_YbhG-like"/>
</dbReference>
<feature type="domain" description="YbhG-like alpha-helical hairpin" evidence="5">
    <location>
        <begin position="151"/>
        <end position="251"/>
    </location>
</feature>
<name>A0ABX1LZA8_9CYAN</name>
<dbReference type="PANTHER" id="PTHR32347:SF27">
    <property type="entry name" value="RND EFFLUX PUMP MEMBRANE FUSION PROTEIN BARREL-SANDWICH DOMAIN-CONTAINING PROTEIN"/>
    <property type="match status" value="1"/>
</dbReference>
<evidence type="ECO:0000313" key="7">
    <source>
        <dbReference type="Proteomes" id="UP000762253"/>
    </source>
</evidence>
<evidence type="ECO:0000256" key="3">
    <source>
        <dbReference type="SAM" id="Coils"/>
    </source>
</evidence>
<evidence type="ECO:0000259" key="5">
    <source>
        <dbReference type="Pfam" id="PF25881"/>
    </source>
</evidence>
<gene>
    <name evidence="6" type="ORF">DP115_01495</name>
</gene>
<keyword evidence="4" id="KW-1133">Transmembrane helix</keyword>
<dbReference type="Pfam" id="PF25881">
    <property type="entry name" value="HH_YBHG"/>
    <property type="match status" value="1"/>
</dbReference>
<feature type="transmembrane region" description="Helical" evidence="4">
    <location>
        <begin position="12"/>
        <end position="34"/>
    </location>
</feature>
<comment type="subcellular location">
    <subcellularLocation>
        <location evidence="1">Cell envelope</location>
    </subcellularLocation>
</comment>
<keyword evidence="2 3" id="KW-0175">Coiled coil</keyword>
<dbReference type="InterPro" id="IPR050465">
    <property type="entry name" value="UPF0194_transport"/>
</dbReference>
<feature type="coiled-coil region" evidence="3">
    <location>
        <begin position="174"/>
        <end position="239"/>
    </location>
</feature>
<dbReference type="Proteomes" id="UP000762253">
    <property type="component" value="Unassembled WGS sequence"/>
</dbReference>
<dbReference type="Gene3D" id="2.40.30.170">
    <property type="match status" value="1"/>
</dbReference>
<dbReference type="Gene3D" id="2.40.50.100">
    <property type="match status" value="1"/>
</dbReference>
<proteinExistence type="predicted"/>
<keyword evidence="4" id="KW-0812">Transmembrane</keyword>
<dbReference type="NCBIfam" id="TIGR02971">
    <property type="entry name" value="heterocyst_DevB"/>
    <property type="match status" value="1"/>
</dbReference>
<dbReference type="SUPFAM" id="SSF111369">
    <property type="entry name" value="HlyD-like secretion proteins"/>
    <property type="match status" value="2"/>
</dbReference>
<reference evidence="6 7" key="1">
    <citation type="submission" date="2018-06" db="EMBL/GenBank/DDBJ databases">
        <title>Comparative genomics of Brasilonema spp. strains.</title>
        <authorList>
            <person name="Alvarenga D.O."/>
            <person name="Fiore M.F."/>
            <person name="Varani A.M."/>
        </authorList>
    </citation>
    <scope>NUCLEOTIDE SEQUENCE [LARGE SCALE GENOMIC DNA]</scope>
    <source>
        <strain evidence="6 7">UFV-OR1</strain>
    </source>
</reference>
<evidence type="ECO:0000256" key="2">
    <source>
        <dbReference type="ARBA" id="ARBA00023054"/>
    </source>
</evidence>
<evidence type="ECO:0000256" key="1">
    <source>
        <dbReference type="ARBA" id="ARBA00004196"/>
    </source>
</evidence>
<dbReference type="EMBL" id="QMEC01000004">
    <property type="protein sequence ID" value="NMF61534.1"/>
    <property type="molecule type" value="Genomic_DNA"/>
</dbReference>
<keyword evidence="4" id="KW-0472">Membrane</keyword>
<organism evidence="6 7">
    <name type="scientific">Brasilonema octagenarum UFV-OR1</name>
    <dbReference type="NCBI Taxonomy" id="417115"/>
    <lineage>
        <taxon>Bacteria</taxon>
        <taxon>Bacillati</taxon>
        <taxon>Cyanobacteriota</taxon>
        <taxon>Cyanophyceae</taxon>
        <taxon>Nostocales</taxon>
        <taxon>Scytonemataceae</taxon>
        <taxon>Brasilonema</taxon>
        <taxon>Octagenarum group</taxon>
    </lineage>
</organism>
<accession>A0ABX1LZA8</accession>
<dbReference type="PRINTS" id="PR01490">
    <property type="entry name" value="RTXTOXIND"/>
</dbReference>
<dbReference type="PANTHER" id="PTHR32347">
    <property type="entry name" value="EFFLUX SYSTEM COMPONENT YKNX-RELATED"/>
    <property type="match status" value="1"/>
</dbReference>
<sequence length="428" mass="46870">MTTFKEFSKPTNRWLIGLIVAGTVITGGIISYGISQYGMVSQKPAPVETAPQVKKVTALGRLEPEAEVIKLSAPLALDGDRITQLLVKESQQVKAGQVIAILDSREKLQDSLRQAQEQVKVAQTKLAQVKAGAKSGEIVAQKATVERLQVQLQGDIIFQEETIARLQAQWEGDRIAQEAAIRKIQAEFNNAQAEYRRYQQLYEQGAISSSSFDSKRLSFETAQQQLNEAKAILNRINATGSKQVREAKVALQRINATGVKQIREADATLNKIVEVRPVDVQAAQAEVDNAVAAVKRAQTELKQAYIKAPTAGQILKIHTRVGEKMSDSGILDLAQTNQMVAVAEVYQSDIGKVKTGQKAIVTSQAFNGELRGVVSLVGLQVNQQKVFSNQPGENLDKRVIEVKVRLTPEDSKRVAGLTNLQVQTQIEL</sequence>
<keyword evidence="7" id="KW-1185">Reference proteome</keyword>
<dbReference type="RefSeq" id="WP_169263125.1">
    <property type="nucleotide sequence ID" value="NZ_QMEC01000004.1"/>
</dbReference>
<protein>
    <submittedName>
        <fullName evidence="6">HlyD family secretion protein</fullName>
    </submittedName>
</protein>
<comment type="caution">
    <text evidence="6">The sequence shown here is derived from an EMBL/GenBank/DDBJ whole genome shotgun (WGS) entry which is preliminary data.</text>
</comment>
<dbReference type="InterPro" id="IPR014315">
    <property type="entry name" value="ABC_heterocyst_DevB"/>
</dbReference>
<feature type="coiled-coil region" evidence="3">
    <location>
        <begin position="98"/>
        <end position="132"/>
    </location>
</feature>
<dbReference type="Gene3D" id="1.10.287.470">
    <property type="entry name" value="Helix hairpin bin"/>
    <property type="match status" value="1"/>
</dbReference>
<evidence type="ECO:0000256" key="4">
    <source>
        <dbReference type="SAM" id="Phobius"/>
    </source>
</evidence>